<dbReference type="InterPro" id="IPR011344">
    <property type="entry name" value="ssDNA-bd"/>
</dbReference>
<dbReference type="InterPro" id="IPR000424">
    <property type="entry name" value="Primosome_PriB/ssb"/>
</dbReference>
<dbReference type="Pfam" id="PF00436">
    <property type="entry name" value="SSB"/>
    <property type="match status" value="1"/>
</dbReference>
<evidence type="ECO:0000256" key="3">
    <source>
        <dbReference type="SAM" id="MobiDB-lite"/>
    </source>
</evidence>
<dbReference type="InterPro" id="IPR012340">
    <property type="entry name" value="NA-bd_OB-fold"/>
</dbReference>
<dbReference type="PROSITE" id="PS50935">
    <property type="entry name" value="SSB"/>
    <property type="match status" value="1"/>
</dbReference>
<organism evidence="4">
    <name type="scientific">uncultured Caudovirales phage</name>
    <dbReference type="NCBI Taxonomy" id="2100421"/>
    <lineage>
        <taxon>Viruses</taxon>
        <taxon>Duplodnaviria</taxon>
        <taxon>Heunggongvirae</taxon>
        <taxon>Uroviricota</taxon>
        <taxon>Caudoviricetes</taxon>
        <taxon>Peduoviridae</taxon>
        <taxon>Maltschvirus</taxon>
        <taxon>Maltschvirus maltsch</taxon>
    </lineage>
</organism>
<dbReference type="PANTHER" id="PTHR10302">
    <property type="entry name" value="SINGLE-STRANDED DNA-BINDING PROTEIN"/>
    <property type="match status" value="1"/>
</dbReference>
<dbReference type="GO" id="GO:0006260">
    <property type="term" value="P:DNA replication"/>
    <property type="evidence" value="ECO:0007669"/>
    <property type="project" value="InterPro"/>
</dbReference>
<dbReference type="EMBL" id="LR796386">
    <property type="protein sequence ID" value="CAB4141112.1"/>
    <property type="molecule type" value="Genomic_DNA"/>
</dbReference>
<evidence type="ECO:0000313" key="4">
    <source>
        <dbReference type="EMBL" id="CAB4141112.1"/>
    </source>
</evidence>
<keyword evidence="1 2" id="KW-0238">DNA-binding</keyword>
<dbReference type="GO" id="GO:0003697">
    <property type="term" value="F:single-stranded DNA binding"/>
    <property type="evidence" value="ECO:0007669"/>
    <property type="project" value="InterPro"/>
</dbReference>
<dbReference type="GO" id="GO:0009295">
    <property type="term" value="C:nucleoid"/>
    <property type="evidence" value="ECO:0007669"/>
    <property type="project" value="TreeGrafter"/>
</dbReference>
<evidence type="ECO:0000256" key="1">
    <source>
        <dbReference type="ARBA" id="ARBA00023125"/>
    </source>
</evidence>
<proteinExistence type="inferred from homology"/>
<reference evidence="4" key="1">
    <citation type="submission" date="2020-04" db="EMBL/GenBank/DDBJ databases">
        <authorList>
            <person name="Chiriac C."/>
            <person name="Salcher M."/>
            <person name="Ghai R."/>
            <person name="Kavagutti S V."/>
        </authorList>
    </citation>
    <scope>NUCLEOTIDE SEQUENCE</scope>
</reference>
<accession>A0A6J5M4H4</accession>
<dbReference type="NCBIfam" id="TIGR00621">
    <property type="entry name" value="ssb"/>
    <property type="match status" value="1"/>
</dbReference>
<dbReference type="Gene3D" id="2.40.50.140">
    <property type="entry name" value="Nucleic acid-binding proteins"/>
    <property type="match status" value="1"/>
</dbReference>
<dbReference type="SUPFAM" id="SSF50249">
    <property type="entry name" value="Nucleic acid-binding proteins"/>
    <property type="match status" value="1"/>
</dbReference>
<dbReference type="HAMAP" id="MF_00984">
    <property type="entry name" value="SSB"/>
    <property type="match status" value="1"/>
</dbReference>
<sequence>MAAINKVILIGNLGAAPESRTTQSGDVVVNFSLATTERWTDKASGERKEKTEWHRVVVFNQGLAGIAEKYLRKGSKCYVEGKLQTRKWQDREGVDRYTTEVVLQKYDGQIVLLDGSEARPAAGAQTTLEDGQGSLPVKTAPAASFSDLDDEIPF</sequence>
<feature type="region of interest" description="Disordered" evidence="3">
    <location>
        <begin position="121"/>
        <end position="154"/>
    </location>
</feature>
<dbReference type="CDD" id="cd04496">
    <property type="entry name" value="SSB_OBF"/>
    <property type="match status" value="1"/>
</dbReference>
<dbReference type="PANTHER" id="PTHR10302:SF27">
    <property type="entry name" value="SINGLE-STRANDED DNA-BINDING PROTEIN"/>
    <property type="match status" value="1"/>
</dbReference>
<gene>
    <name evidence="4" type="ORF">UFOVP413_50</name>
</gene>
<protein>
    <submittedName>
        <fullName evidence="4">Ssb Single-stranded DNA-binding protein</fullName>
    </submittedName>
</protein>
<name>A0A6J5M4H4_9CAUD</name>
<evidence type="ECO:0000256" key="2">
    <source>
        <dbReference type="PROSITE-ProRule" id="PRU00252"/>
    </source>
</evidence>